<dbReference type="InterPro" id="IPR036259">
    <property type="entry name" value="MFS_trans_sf"/>
</dbReference>
<dbReference type="KEGG" id="ffu:CLAFUR5_13338"/>
<dbReference type="EMBL" id="CP090173">
    <property type="protein sequence ID" value="UJO23810.1"/>
    <property type="molecule type" value="Genomic_DNA"/>
</dbReference>
<feature type="transmembrane region" description="Helical" evidence="6">
    <location>
        <begin position="123"/>
        <end position="145"/>
    </location>
</feature>
<evidence type="ECO:0000256" key="4">
    <source>
        <dbReference type="ARBA" id="ARBA00022989"/>
    </source>
</evidence>
<gene>
    <name evidence="7" type="ORF">CLAFUR5_13338</name>
</gene>
<dbReference type="InterPro" id="IPR011701">
    <property type="entry name" value="MFS"/>
</dbReference>
<evidence type="ECO:0000256" key="3">
    <source>
        <dbReference type="ARBA" id="ARBA00022692"/>
    </source>
</evidence>
<protein>
    <submittedName>
        <fullName evidence="7">MFS transporter prlL</fullName>
    </submittedName>
</protein>
<evidence type="ECO:0000256" key="1">
    <source>
        <dbReference type="ARBA" id="ARBA00004141"/>
    </source>
</evidence>
<reference evidence="7" key="1">
    <citation type="submission" date="2021-12" db="EMBL/GenBank/DDBJ databases">
        <authorList>
            <person name="Zaccaron A."/>
            <person name="Stergiopoulos I."/>
        </authorList>
    </citation>
    <scope>NUCLEOTIDE SEQUENCE</scope>
    <source>
        <strain evidence="7">Race5_Kim</strain>
    </source>
</reference>
<keyword evidence="5 6" id="KW-0472">Membrane</keyword>
<feature type="transmembrane region" description="Helical" evidence="6">
    <location>
        <begin position="31"/>
        <end position="49"/>
    </location>
</feature>
<keyword evidence="3 6" id="KW-0812">Transmembrane</keyword>
<dbReference type="PANTHER" id="PTHR43791">
    <property type="entry name" value="PERMEASE-RELATED"/>
    <property type="match status" value="1"/>
</dbReference>
<dbReference type="RefSeq" id="XP_047768176.1">
    <property type="nucleotide sequence ID" value="XM_047912486.1"/>
</dbReference>
<evidence type="ECO:0000313" key="8">
    <source>
        <dbReference type="Proteomes" id="UP000756132"/>
    </source>
</evidence>
<reference evidence="7" key="2">
    <citation type="journal article" date="2022" name="Microb. Genom.">
        <title>A chromosome-scale genome assembly of the tomato pathogen Cladosporium fulvum reveals a compartmentalized genome architecture and the presence of a dispensable chromosome.</title>
        <authorList>
            <person name="Zaccaron A.Z."/>
            <person name="Chen L.H."/>
            <person name="Samaras A."/>
            <person name="Stergiopoulos I."/>
        </authorList>
    </citation>
    <scope>NUCLEOTIDE SEQUENCE</scope>
    <source>
        <strain evidence="7">Race5_Kim</strain>
    </source>
</reference>
<dbReference type="GO" id="GO:0022857">
    <property type="term" value="F:transmembrane transporter activity"/>
    <property type="evidence" value="ECO:0007669"/>
    <property type="project" value="InterPro"/>
</dbReference>
<evidence type="ECO:0000256" key="2">
    <source>
        <dbReference type="ARBA" id="ARBA00022448"/>
    </source>
</evidence>
<feature type="transmembrane region" description="Helical" evidence="6">
    <location>
        <begin position="61"/>
        <end position="80"/>
    </location>
</feature>
<keyword evidence="2" id="KW-0813">Transport</keyword>
<dbReference type="GO" id="GO:0016020">
    <property type="term" value="C:membrane"/>
    <property type="evidence" value="ECO:0007669"/>
    <property type="project" value="UniProtKB-SubCell"/>
</dbReference>
<dbReference type="AlphaFoldDB" id="A0A9Q8PJZ4"/>
<evidence type="ECO:0000256" key="5">
    <source>
        <dbReference type="ARBA" id="ARBA00023136"/>
    </source>
</evidence>
<sequence length="213" mass="23991">MWRFSSSSCPTCILFEVPSNISIKRIAPSTWISLIMTLWGIATVGQGLIRNNAGLQAMRFLLGLFEAGFSPGCVYLISMYYKRYELQWRLSIFYTGSFIAGASSGLLAYAIAKMDGVGGYGDWRWIFIIEGLATTIVGIACKWFVPDWPETVTWLHREEKELLTARLAADVAEARMDRLDKRAVKRIFSDWKICLGMLMYLGVVDTDVCKPVS</sequence>
<feature type="transmembrane region" description="Helical" evidence="6">
    <location>
        <begin position="92"/>
        <end position="111"/>
    </location>
</feature>
<dbReference type="PANTHER" id="PTHR43791:SF52">
    <property type="entry name" value="TRANSPORTER, PUTATIVE (AFU_ORTHOLOGUE AFUA_1G11820)-RELATED"/>
    <property type="match status" value="1"/>
</dbReference>
<dbReference type="Proteomes" id="UP000756132">
    <property type="component" value="Chromosome 11"/>
</dbReference>
<keyword evidence="4 6" id="KW-1133">Transmembrane helix</keyword>
<organism evidence="7 8">
    <name type="scientific">Passalora fulva</name>
    <name type="common">Tomato leaf mold</name>
    <name type="synonym">Cladosporium fulvum</name>
    <dbReference type="NCBI Taxonomy" id="5499"/>
    <lineage>
        <taxon>Eukaryota</taxon>
        <taxon>Fungi</taxon>
        <taxon>Dikarya</taxon>
        <taxon>Ascomycota</taxon>
        <taxon>Pezizomycotina</taxon>
        <taxon>Dothideomycetes</taxon>
        <taxon>Dothideomycetidae</taxon>
        <taxon>Mycosphaerellales</taxon>
        <taxon>Mycosphaerellaceae</taxon>
        <taxon>Fulvia</taxon>
    </lineage>
</organism>
<evidence type="ECO:0000313" key="7">
    <source>
        <dbReference type="EMBL" id="UJO23810.1"/>
    </source>
</evidence>
<name>A0A9Q8PJZ4_PASFU</name>
<dbReference type="OrthoDB" id="3642816at2759"/>
<keyword evidence="8" id="KW-1185">Reference proteome</keyword>
<dbReference type="Pfam" id="PF07690">
    <property type="entry name" value="MFS_1"/>
    <property type="match status" value="1"/>
</dbReference>
<accession>A0A9Q8PJZ4</accession>
<proteinExistence type="predicted"/>
<comment type="subcellular location">
    <subcellularLocation>
        <location evidence="1">Membrane</location>
        <topology evidence="1">Multi-pass membrane protein</topology>
    </subcellularLocation>
</comment>
<dbReference type="SUPFAM" id="SSF103473">
    <property type="entry name" value="MFS general substrate transporter"/>
    <property type="match status" value="1"/>
</dbReference>
<dbReference type="GeneID" id="71993216"/>
<evidence type="ECO:0000256" key="6">
    <source>
        <dbReference type="SAM" id="Phobius"/>
    </source>
</evidence>
<dbReference type="Gene3D" id="1.20.1250.20">
    <property type="entry name" value="MFS general substrate transporter like domains"/>
    <property type="match status" value="1"/>
</dbReference>